<evidence type="ECO:0008006" key="5">
    <source>
        <dbReference type="Google" id="ProtNLM"/>
    </source>
</evidence>
<feature type="coiled-coil region" evidence="1">
    <location>
        <begin position="399"/>
        <end position="440"/>
    </location>
</feature>
<evidence type="ECO:0000313" key="3">
    <source>
        <dbReference type="EMBL" id="KAL0952445.1"/>
    </source>
</evidence>
<feature type="compositionally biased region" description="Acidic residues" evidence="2">
    <location>
        <begin position="1045"/>
        <end position="1062"/>
    </location>
</feature>
<reference evidence="4" key="1">
    <citation type="submission" date="2024-06" db="EMBL/GenBank/DDBJ databases">
        <title>Multi-omics analyses provide insights into the biosynthesis of the anticancer antibiotic pleurotin in Hohenbuehelia grisea.</title>
        <authorList>
            <person name="Weaver J.A."/>
            <person name="Alberti F."/>
        </authorList>
    </citation>
    <scope>NUCLEOTIDE SEQUENCE [LARGE SCALE GENOMIC DNA]</scope>
    <source>
        <strain evidence="4">T-177</strain>
    </source>
</reference>
<protein>
    <recommendedName>
        <fullName evidence="5">C2H2-type domain-containing protein</fullName>
    </recommendedName>
</protein>
<evidence type="ECO:0000256" key="2">
    <source>
        <dbReference type="SAM" id="MobiDB-lite"/>
    </source>
</evidence>
<feature type="region of interest" description="Disordered" evidence="2">
    <location>
        <begin position="1588"/>
        <end position="1608"/>
    </location>
</feature>
<proteinExistence type="predicted"/>
<keyword evidence="1" id="KW-0175">Coiled coil</keyword>
<gene>
    <name evidence="3" type="ORF">HGRIS_006714</name>
</gene>
<sequence>MTHSFGGFNFDAPNLTSDLSAPSESVSGLWQDFFNSGAYLDSNQSYEMPMEVHPLPQRQGEGRLWPDSPDGDTIHAEWGRNDQQWWNMDLGGFTHLPDILPSPLEFTSMGPLTDISSSSLHNQDRSAAMAVPLLGQREQEGSTVIVEAAGSNAPASAGQTCPLCGTTLQSKFAYHLQQHQRSKACRRAVGKQLEDEENAKISHLLSSGTTIGGPPLRRPLLQATARARASAHTHTRSESLPNIAFTSATSAPPSQSALRAQSVPTWPELTSNAEEDDSPVDARFGAHIEENMALPKDLTSSRECPGILLDWPKPVFLRFPWQMLADQKDSLTFSVSRLEANGIDTEIWVRAKGCSQVTRSGGRCCSDCEMIPVGTTLVNARKRALEHVPVQLNHQYMTYEQLDRSLTGTRDELNETRQKLRQARQALDNAHQRLDDYKCLVAALAEHDVVRLRHLIKQALKRQVSVKVILARINNAITDVYHARQYNQNDLDIAYLVRHLGGRKCLFAVSKALGLPSVNTVAKLCKRISIIPSVGAPSRAEVSHNLNASFPIPDANHPAQHVPIEKCGYTVMLDGISLSQHIRVMQDTNMMVGFCREHAEGHDLCIRNFDSVIKVHDAVHGDIPSLHYAREATVAVFAPFRRDNYHPLPALVSPTCKAERIAKFADTIRLLVQSWNEQSAHVYGELWCVSTDGNAVFRNGCHQECTIAKLDARDPIAKHLWDLTGLNLAVGPQNLTYSSDPKHCLKRIATLLRSKDGVMVKCQVINRGHLQHFLEQLEHEDKESIRILIDPADHQNVPRAIKLFQAIDRLSGLDREAMAPLDEKVFASILVLREVINSIVHPFIIPTLALSQQLSMLSKFGHLLFALHQLHGTSFISNQLYADLQGIVKTAYFCAAKQKTLDASKPFYLYQLGTDRLEEVFAELRTLSHDVNMDAKQLSENLTNVVQSTIIYSRHPEWKQTQRRTSYSGSEGSDHLNPRYFSGDLISAHVDLATAWKAGRSEAESVLRLSDIIFDFSEALRGADVDFLRPSGDGAFVGMSADGDPVQDQECLSDLEPDDGDIVSDKSKSTGSDPVKAEDGLDLDDFLIDSPEEDGGVLTSHDVSGHWISVPDGKGNDKSVHTASLVAEFFNSGCSKPSADRLLRVRCYQREWKAEETEPAYIGENTFQVLDKAACVIRLGELMVPVIIGVTKILRRDELVQVIGLSELQQDGSGVSVVGQIFAMEDGGEFAGARCWIWTGEYARLQSKAAVSSIPSGGRAVDGLRNDHTIEVPGHVVTPVNLASEAVSSLPDNMIKRKLIKLGQQTTYRISHDTLADIISTSFEPLEPAKYQKFRDQGLSASLPYRLCHDGNDELSAGNAYPTQLLVKEATRALAEKKIGDKIQCYQCGELIKHEEARAHVGEHALLAVLGFMECGLKEQIANIATACGFCGRDSQVEPCGRICMKVTAKKTDIISDCRRQHKFSMGHARVPSQRQPSTNIPIACKLCRPDRITSLFPCFWKYGIYIHIKTDHPNHWDQDLNQPRDLPDDLAGLLEISQEEINRVKENRQKKKTLDITKSMVTGPLFSLPWIAPPPKSSAPRLPLKRAAAIAASSSQRQSRARTSRTN</sequence>
<comment type="caution">
    <text evidence="3">The sequence shown here is derived from an EMBL/GenBank/DDBJ whole genome shotgun (WGS) entry which is preliminary data.</text>
</comment>
<feature type="compositionally biased region" description="Low complexity" evidence="2">
    <location>
        <begin position="1588"/>
        <end position="1599"/>
    </location>
</feature>
<evidence type="ECO:0000256" key="1">
    <source>
        <dbReference type="SAM" id="Coils"/>
    </source>
</evidence>
<dbReference type="Proteomes" id="UP001556367">
    <property type="component" value="Unassembled WGS sequence"/>
</dbReference>
<name>A0ABR3J9T7_9AGAR</name>
<feature type="compositionally biased region" description="Low complexity" evidence="2">
    <location>
        <begin position="244"/>
        <end position="257"/>
    </location>
</feature>
<evidence type="ECO:0000313" key="4">
    <source>
        <dbReference type="Proteomes" id="UP001556367"/>
    </source>
</evidence>
<feature type="region of interest" description="Disordered" evidence="2">
    <location>
        <begin position="1038"/>
        <end position="1079"/>
    </location>
</feature>
<organism evidence="3 4">
    <name type="scientific">Hohenbuehelia grisea</name>
    <dbReference type="NCBI Taxonomy" id="104357"/>
    <lineage>
        <taxon>Eukaryota</taxon>
        <taxon>Fungi</taxon>
        <taxon>Dikarya</taxon>
        <taxon>Basidiomycota</taxon>
        <taxon>Agaricomycotina</taxon>
        <taxon>Agaricomycetes</taxon>
        <taxon>Agaricomycetidae</taxon>
        <taxon>Agaricales</taxon>
        <taxon>Pleurotineae</taxon>
        <taxon>Pleurotaceae</taxon>
        <taxon>Hohenbuehelia</taxon>
    </lineage>
</organism>
<dbReference type="EMBL" id="JASNQZ010000010">
    <property type="protein sequence ID" value="KAL0952445.1"/>
    <property type="molecule type" value="Genomic_DNA"/>
</dbReference>
<feature type="region of interest" description="Disordered" evidence="2">
    <location>
        <begin position="225"/>
        <end position="262"/>
    </location>
</feature>
<keyword evidence="4" id="KW-1185">Reference proteome</keyword>
<accession>A0ABR3J9T7</accession>